<dbReference type="STRING" id="747676.F4RCS3"/>
<name>F4RCS3_MELLP</name>
<evidence type="ECO:0000313" key="2">
    <source>
        <dbReference type="EMBL" id="EGG09769.1"/>
    </source>
</evidence>
<dbReference type="RefSeq" id="XP_007406823.1">
    <property type="nucleotide sequence ID" value="XM_007406761.1"/>
</dbReference>
<dbReference type="HOGENOM" id="CLU_733914_0_0_1"/>
<dbReference type="InterPro" id="IPR019349">
    <property type="entry name" value="Ribosomal_mS35_mit"/>
</dbReference>
<dbReference type="GO" id="GO:0032543">
    <property type="term" value="P:mitochondrial translation"/>
    <property type="evidence" value="ECO:0007669"/>
    <property type="project" value="InterPro"/>
</dbReference>
<dbReference type="EMBL" id="GL883096">
    <property type="protein sequence ID" value="EGG09769.1"/>
    <property type="molecule type" value="Genomic_DNA"/>
</dbReference>
<feature type="domain" description="Small ribosomal subunit protein mS35 mitochondrial conserved" evidence="1">
    <location>
        <begin position="139"/>
        <end position="276"/>
    </location>
</feature>
<keyword evidence="3" id="KW-1185">Reference proteome</keyword>
<dbReference type="GO" id="GO:0005763">
    <property type="term" value="C:mitochondrial small ribosomal subunit"/>
    <property type="evidence" value="ECO:0007669"/>
    <property type="project" value="TreeGrafter"/>
</dbReference>
<accession>F4RCS3</accession>
<protein>
    <recommendedName>
        <fullName evidence="1">Small ribosomal subunit protein mS35 mitochondrial conserved domain-containing protein</fullName>
    </recommendedName>
</protein>
<dbReference type="GO" id="GO:0003735">
    <property type="term" value="F:structural constituent of ribosome"/>
    <property type="evidence" value="ECO:0007669"/>
    <property type="project" value="InterPro"/>
</dbReference>
<organism evidence="3">
    <name type="scientific">Melampsora larici-populina (strain 98AG31 / pathotype 3-4-7)</name>
    <name type="common">Poplar leaf rust fungus</name>
    <dbReference type="NCBI Taxonomy" id="747676"/>
    <lineage>
        <taxon>Eukaryota</taxon>
        <taxon>Fungi</taxon>
        <taxon>Dikarya</taxon>
        <taxon>Basidiomycota</taxon>
        <taxon>Pucciniomycotina</taxon>
        <taxon>Pucciniomycetes</taxon>
        <taxon>Pucciniales</taxon>
        <taxon>Melampsoraceae</taxon>
        <taxon>Melampsora</taxon>
    </lineage>
</organism>
<gene>
    <name evidence="2" type="ORF">MELLADRAFT_74323</name>
</gene>
<dbReference type="OrthoDB" id="283424at2759"/>
<dbReference type="Proteomes" id="UP000001072">
    <property type="component" value="Unassembled WGS sequence"/>
</dbReference>
<dbReference type="KEGG" id="mlr:MELLADRAFT_74323"/>
<dbReference type="InParanoid" id="F4RCS3"/>
<dbReference type="eggNOG" id="KOG3933">
    <property type="taxonomic scope" value="Eukaryota"/>
</dbReference>
<proteinExistence type="predicted"/>
<dbReference type="PANTHER" id="PTHR13490:SF0">
    <property type="entry name" value="SMALL RIBOSOMAL SUBUNIT PROTEIN MS35"/>
    <property type="match status" value="1"/>
</dbReference>
<dbReference type="AlphaFoldDB" id="F4RCS3"/>
<evidence type="ECO:0000313" key="3">
    <source>
        <dbReference type="Proteomes" id="UP000001072"/>
    </source>
</evidence>
<dbReference type="Pfam" id="PF10213">
    <property type="entry name" value="MRP-S28"/>
    <property type="match status" value="1"/>
</dbReference>
<dbReference type="PANTHER" id="PTHR13490">
    <property type="entry name" value="MITOCHONDRIAL 28S RIBOSOMAL PROTEIN S28"/>
    <property type="match status" value="1"/>
</dbReference>
<dbReference type="VEuPathDB" id="FungiDB:MELLADRAFT_74323"/>
<dbReference type="InterPro" id="IPR039848">
    <property type="entry name" value="Ribosomal_mS35_mt"/>
</dbReference>
<evidence type="ECO:0000259" key="1">
    <source>
        <dbReference type="Pfam" id="PF10213"/>
    </source>
</evidence>
<dbReference type="GeneID" id="18932548"/>
<reference evidence="3" key="1">
    <citation type="journal article" date="2011" name="Proc. Natl. Acad. Sci. U.S.A.">
        <title>Obligate biotrophy features unraveled by the genomic analysis of rust fungi.</title>
        <authorList>
            <person name="Duplessis S."/>
            <person name="Cuomo C.A."/>
            <person name="Lin Y.-C."/>
            <person name="Aerts A."/>
            <person name="Tisserant E."/>
            <person name="Veneault-Fourrey C."/>
            <person name="Joly D.L."/>
            <person name="Hacquard S."/>
            <person name="Amselem J."/>
            <person name="Cantarel B.L."/>
            <person name="Chiu R."/>
            <person name="Coutinho P.M."/>
            <person name="Feau N."/>
            <person name="Field M."/>
            <person name="Frey P."/>
            <person name="Gelhaye E."/>
            <person name="Goldberg J."/>
            <person name="Grabherr M.G."/>
            <person name="Kodira C.D."/>
            <person name="Kohler A."/>
            <person name="Kuees U."/>
            <person name="Lindquist E.A."/>
            <person name="Lucas S.M."/>
            <person name="Mago R."/>
            <person name="Mauceli E."/>
            <person name="Morin E."/>
            <person name="Murat C."/>
            <person name="Pangilinan J.L."/>
            <person name="Park R."/>
            <person name="Pearson M."/>
            <person name="Quesneville H."/>
            <person name="Rouhier N."/>
            <person name="Sakthikumar S."/>
            <person name="Salamov A.A."/>
            <person name="Schmutz J."/>
            <person name="Selles B."/>
            <person name="Shapiro H."/>
            <person name="Tanguay P."/>
            <person name="Tuskan G.A."/>
            <person name="Henrissat B."/>
            <person name="Van de Peer Y."/>
            <person name="Rouze P."/>
            <person name="Ellis J.G."/>
            <person name="Dodds P.N."/>
            <person name="Schein J.E."/>
            <person name="Zhong S."/>
            <person name="Hamelin R.C."/>
            <person name="Grigoriev I.V."/>
            <person name="Szabo L.J."/>
            <person name="Martin F."/>
        </authorList>
    </citation>
    <scope>NUCLEOTIDE SEQUENCE [LARGE SCALE GENOMIC DNA]</scope>
    <source>
        <strain evidence="3">98AG31 / pathotype 3-4-7</strain>
    </source>
</reference>
<sequence length="361" mass="41034">MTSNLVKCYPCLIPKRPRMPQPLIVDSTHPRQFVTSAISQAGGKNKIKVTGKGRLKDHPLGGPGMEEAFDIERDLVKPFAMQDVPGVTHLRWAEARKRLHALRVIKFQMPSLAKFRQPFVPPSPDAHLIVKTHDDMDFHYGQADSQRPNRKVTVKLNLSRFPKLIESPEAMHKIKLLAGSRWTAPNIRSPFDTNEHYDDPNGSVTIACDKYPTRAMNERWCSETVDRLLTVATSPDTDKMTDIPLDLRPSERRRIRNSRQPWKAKGDSAVRFPLEWLTPTVRARLEANQANKISVKQNCRQALARSDQELRQLVKWDGIGLAPIGLFDRLGPVEKKRLNEIIEERSQLRASLVNSEAAVDK</sequence>